<evidence type="ECO:0000313" key="3">
    <source>
        <dbReference type="Proteomes" id="UP000027473"/>
    </source>
</evidence>
<comment type="caution">
    <text evidence="2">The sequence shown here is derived from an EMBL/GenBank/DDBJ whole genome shotgun (WGS) entry which is preliminary data.</text>
</comment>
<name>A0AB73BYZ9_9FUSO</name>
<sequence>MKNDKFIILTSLFTLFLNSSILEAKERAGERSDRDSSLRHSNRKERERREKFRL</sequence>
<dbReference type="Proteomes" id="UP000027473">
    <property type="component" value="Unassembled WGS sequence"/>
</dbReference>
<evidence type="ECO:0000256" key="1">
    <source>
        <dbReference type="SAM" id="MobiDB-lite"/>
    </source>
</evidence>
<dbReference type="AlphaFoldDB" id="A0AB73BYZ9"/>
<feature type="region of interest" description="Disordered" evidence="1">
    <location>
        <begin position="25"/>
        <end position="54"/>
    </location>
</feature>
<evidence type="ECO:0000313" key="2">
    <source>
        <dbReference type="EMBL" id="KDE65462.1"/>
    </source>
</evidence>
<proteinExistence type="predicted"/>
<dbReference type="EMBL" id="JAAC01000006">
    <property type="protein sequence ID" value="KDE65462.1"/>
    <property type="molecule type" value="Genomic_DNA"/>
</dbReference>
<dbReference type="RefSeq" id="WP_226929685.1">
    <property type="nucleotide sequence ID" value="NZ_JAAC01000006.1"/>
</dbReference>
<reference evidence="2 3" key="1">
    <citation type="submission" date="2014-01" db="EMBL/GenBank/DDBJ databases">
        <title>Comparative genomics of Fusobacterium necrophorum wild isolates.</title>
        <authorList>
            <person name="Kittichotirat W."/>
            <person name="Bumgarner R.E."/>
            <person name="Lawrence P."/>
        </authorList>
    </citation>
    <scope>NUCLEOTIDE SEQUENCE [LARGE SCALE GENOMIC DNA]</scope>
    <source>
        <strain evidence="2 3">BL</strain>
    </source>
</reference>
<protein>
    <submittedName>
        <fullName evidence="2">Uncharacterized protein</fullName>
    </submittedName>
</protein>
<accession>A0AB73BYZ9</accession>
<gene>
    <name evidence="2" type="ORF">FUSO3_00755</name>
</gene>
<organism evidence="2 3">
    <name type="scientific">Fusobacterium necrophorum BL</name>
    <dbReference type="NCBI Taxonomy" id="1441732"/>
    <lineage>
        <taxon>Bacteria</taxon>
        <taxon>Fusobacteriati</taxon>
        <taxon>Fusobacteriota</taxon>
        <taxon>Fusobacteriia</taxon>
        <taxon>Fusobacteriales</taxon>
        <taxon>Fusobacteriaceae</taxon>
        <taxon>Fusobacterium</taxon>
    </lineage>
</organism>